<dbReference type="EMBL" id="CP054493">
    <property type="protein sequence ID" value="QOY54182.1"/>
    <property type="molecule type" value="Genomic_DNA"/>
</dbReference>
<dbReference type="InterPro" id="IPR029787">
    <property type="entry name" value="Nucleotide_cyclase"/>
</dbReference>
<dbReference type="KEGG" id="smas:HUE87_09870"/>
<dbReference type="PROSITE" id="PS50887">
    <property type="entry name" value="GGDEF"/>
    <property type="match status" value="1"/>
</dbReference>
<dbReference type="CDD" id="cd01949">
    <property type="entry name" value="GGDEF"/>
    <property type="match status" value="1"/>
</dbReference>
<reference evidence="5 6" key="1">
    <citation type="submission" date="2020-05" db="EMBL/GenBank/DDBJ databases">
        <title>Sulfurimonas marisnigri, sp. nov., and Sulfurimonas baltica, sp. nov., manganese oxide reducing chemolithoautotrophs of the class Epsilonproteobacteria isolated from the pelagic redoxclines of the Black and Baltic Seas and emended description of the genus Sulfurimonas.</title>
        <authorList>
            <person name="Henkel J.V."/>
            <person name="Laudan C."/>
            <person name="Werner J."/>
            <person name="Neu T."/>
            <person name="Plewe S."/>
            <person name="Sproer C."/>
            <person name="Bunk B."/>
            <person name="Schulz-Vogt H.N."/>
        </authorList>
    </citation>
    <scope>NUCLEOTIDE SEQUENCE [LARGE SCALE GENOMIC DNA]</scope>
    <source>
        <strain evidence="5 6">SoZ1</strain>
    </source>
</reference>
<keyword evidence="6" id="KW-1185">Reference proteome</keyword>
<proteinExistence type="predicted"/>
<dbReference type="Proteomes" id="UP000593836">
    <property type="component" value="Chromosome"/>
</dbReference>
<dbReference type="InterPro" id="IPR043128">
    <property type="entry name" value="Rev_trsase/Diguanyl_cyclase"/>
</dbReference>
<dbReference type="EC" id="2.7.7.65" evidence="1"/>
<keyword evidence="3" id="KW-0175">Coiled coil</keyword>
<dbReference type="FunFam" id="3.30.70.270:FF:000001">
    <property type="entry name" value="Diguanylate cyclase domain protein"/>
    <property type="match status" value="1"/>
</dbReference>
<evidence type="ECO:0000256" key="1">
    <source>
        <dbReference type="ARBA" id="ARBA00012528"/>
    </source>
</evidence>
<evidence type="ECO:0000259" key="4">
    <source>
        <dbReference type="PROSITE" id="PS50887"/>
    </source>
</evidence>
<dbReference type="InterPro" id="IPR000160">
    <property type="entry name" value="GGDEF_dom"/>
</dbReference>
<gene>
    <name evidence="5" type="ORF">HUE87_09870</name>
</gene>
<dbReference type="NCBIfam" id="TIGR00254">
    <property type="entry name" value="GGDEF"/>
    <property type="match status" value="1"/>
</dbReference>
<name>A0A7S7LZ87_9BACT</name>
<dbReference type="PANTHER" id="PTHR45138">
    <property type="entry name" value="REGULATORY COMPONENTS OF SENSORY TRANSDUCTION SYSTEM"/>
    <property type="match status" value="1"/>
</dbReference>
<evidence type="ECO:0000256" key="2">
    <source>
        <dbReference type="ARBA" id="ARBA00034247"/>
    </source>
</evidence>
<accession>A0A7S7LZ87</accession>
<dbReference type="AlphaFoldDB" id="A0A7S7LZ87"/>
<organism evidence="5 6">
    <name type="scientific">Candidatus Sulfurimonas marisnigri</name>
    <dbReference type="NCBI Taxonomy" id="2740405"/>
    <lineage>
        <taxon>Bacteria</taxon>
        <taxon>Pseudomonadati</taxon>
        <taxon>Campylobacterota</taxon>
        <taxon>Epsilonproteobacteria</taxon>
        <taxon>Campylobacterales</taxon>
        <taxon>Sulfurimonadaceae</taxon>
        <taxon>Sulfurimonas</taxon>
    </lineage>
</organism>
<dbReference type="Gene3D" id="3.30.70.270">
    <property type="match status" value="1"/>
</dbReference>
<dbReference type="PANTHER" id="PTHR45138:SF9">
    <property type="entry name" value="DIGUANYLATE CYCLASE DGCM-RELATED"/>
    <property type="match status" value="1"/>
</dbReference>
<sequence>MTIQGIIKKAVKRLELEGKLLTPDFYTEAFCKESAKAGMNVEDCSHVEKFKVTLNKEFQKELTQYRIKTMSELARFLISKLNRTNSSHCSSLLESQTIFTKRVLQVVEVLHNKEASELAKKSIDLLNNEASAAQVDQFRQLWVNFITTYDDTFLEKLKSLGHVDITDLKKSIESLKISSSDNLVAPMELSSIASLLVSSLVPSIASSVNEKIADISQKIKKNPSLLESVSVEAEIKSAISLRIALDKQSVKDMIKSLDGVLDKLSLRLIDMIERSDNSTVEIQKIKVELEAYNEDPITNFKIAHKKLFTIAVALEENTQALSKDLKNHNGEVKALSKKIEILEEELKKTREESKEDFLTKLYNRRALDELITIQESEFERYNHNFSIVMFDLDYFKAVNDNYGHDAGDAILSAFAKILKAEARNVDIIGRFGGEEFMALLEETNVEGGVIFAEKVRAKVQKARFMYKGERIEVTVSCGVSERSKHPSIDTLLKAADENLYKAKKDGRNRVEH</sequence>
<dbReference type="GO" id="GO:0052621">
    <property type="term" value="F:diguanylate cyclase activity"/>
    <property type="evidence" value="ECO:0007669"/>
    <property type="project" value="UniProtKB-EC"/>
</dbReference>
<comment type="catalytic activity">
    <reaction evidence="2">
        <text>2 GTP = 3',3'-c-di-GMP + 2 diphosphate</text>
        <dbReference type="Rhea" id="RHEA:24898"/>
        <dbReference type="ChEBI" id="CHEBI:33019"/>
        <dbReference type="ChEBI" id="CHEBI:37565"/>
        <dbReference type="ChEBI" id="CHEBI:58805"/>
        <dbReference type="EC" id="2.7.7.65"/>
    </reaction>
</comment>
<dbReference type="RefSeq" id="WP_194366228.1">
    <property type="nucleotide sequence ID" value="NZ_CP054493.1"/>
</dbReference>
<feature type="domain" description="GGDEF" evidence="4">
    <location>
        <begin position="383"/>
        <end position="512"/>
    </location>
</feature>
<evidence type="ECO:0000313" key="6">
    <source>
        <dbReference type="Proteomes" id="UP000593836"/>
    </source>
</evidence>
<dbReference type="SMART" id="SM00267">
    <property type="entry name" value="GGDEF"/>
    <property type="match status" value="1"/>
</dbReference>
<dbReference type="InterPro" id="IPR050469">
    <property type="entry name" value="Diguanylate_Cyclase"/>
</dbReference>
<evidence type="ECO:0000313" key="5">
    <source>
        <dbReference type="EMBL" id="QOY54182.1"/>
    </source>
</evidence>
<feature type="coiled-coil region" evidence="3">
    <location>
        <begin position="311"/>
        <end position="352"/>
    </location>
</feature>
<dbReference type="Pfam" id="PF00990">
    <property type="entry name" value="GGDEF"/>
    <property type="match status" value="1"/>
</dbReference>
<dbReference type="SUPFAM" id="SSF55073">
    <property type="entry name" value="Nucleotide cyclase"/>
    <property type="match status" value="1"/>
</dbReference>
<protein>
    <recommendedName>
        <fullName evidence="1">diguanylate cyclase</fullName>
        <ecNumber evidence="1">2.7.7.65</ecNumber>
    </recommendedName>
</protein>
<evidence type="ECO:0000256" key="3">
    <source>
        <dbReference type="SAM" id="Coils"/>
    </source>
</evidence>